<proteinExistence type="predicted"/>
<accession>A0A140B3J1</accession>
<protein>
    <submittedName>
        <fullName evidence="1">Uncharacterized protein</fullName>
    </submittedName>
</protein>
<organism evidence="1 2">
    <name type="scientific">Vibrio phage phi-Grn1</name>
    <dbReference type="NCBI Taxonomy" id="1747713"/>
    <lineage>
        <taxon>Viruses</taxon>
        <taxon>Duplodnaviria</taxon>
        <taxon>Heunggongvirae</taxon>
        <taxon>Uroviricota</taxon>
        <taxon>Caudoviricetes</taxon>
        <taxon>Pantevenvirales</taxon>
        <taxon>Straboviridae</taxon>
        <taxon>Schizotequatrovirus</taxon>
        <taxon>Schizotequatrovirus valkk3</taxon>
    </lineage>
</organism>
<evidence type="ECO:0000313" key="1">
    <source>
        <dbReference type="EMBL" id="ALP47137.1"/>
    </source>
</evidence>
<evidence type="ECO:0000313" key="2">
    <source>
        <dbReference type="Proteomes" id="UP000230575"/>
    </source>
</evidence>
<reference evidence="1 2" key="1">
    <citation type="journal article" date="2016" name="Front. Microbiol.">
        <title>Comparative Functional Genomic Analysis of Two Vibrio Phages Reveals Complex Metabolic Interactions with the Host Cell.</title>
        <authorList>
            <person name="Skliros D."/>
            <person name="Kalatzis P.G."/>
            <person name="Katharios P."/>
            <person name="Flemetakis E."/>
        </authorList>
    </citation>
    <scope>NUCLEOTIDE SEQUENCE [LARGE SCALE GENOMIC DNA]</scope>
</reference>
<dbReference type="EMBL" id="KT919972">
    <property type="protein sequence ID" value="ALP47137.1"/>
    <property type="molecule type" value="Genomic_DNA"/>
</dbReference>
<gene>
    <name evidence="1" type="ORF">phiGrn1_0303</name>
</gene>
<dbReference type="Proteomes" id="UP000230575">
    <property type="component" value="Segment"/>
</dbReference>
<name>A0A140B3J1_9CAUD</name>
<sequence>MIYRFWQTSNDICLIEMTDDHANEGKRAYMTDMNDLYKEEHGRYILLGHIHAWGTIDFSTYDIRELRCLGSIETQDLTLSAQDKSILQRCIDKEGFDYAMFDYSDYHTVERNRVHSKDFHALRNNLVNAKRELETWLSMQGVEL</sequence>